<comment type="caution">
    <text evidence="5">The sequence shown here is derived from an EMBL/GenBank/DDBJ whole genome shotgun (WGS) entry which is preliminary data.</text>
</comment>
<dbReference type="PANTHER" id="PTHR34995">
    <property type="entry name" value="DNA-DIRECTED RNA POLYMERASE SUBUNIT BETA"/>
    <property type="match status" value="1"/>
</dbReference>
<dbReference type="GO" id="GO:0000428">
    <property type="term" value="C:DNA-directed RNA polymerase complex"/>
    <property type="evidence" value="ECO:0007669"/>
    <property type="project" value="UniProtKB-KW"/>
</dbReference>
<evidence type="ECO:0000313" key="6">
    <source>
        <dbReference type="Proteomes" id="UP000824469"/>
    </source>
</evidence>
<sequence length="102" mass="11750">DIAEHIRAPFTGKIEFNENLVYPTRTRHGHPAYICHNSLCVTIDSKDKVQNLTIPPESLLFIQNHQLVESEQVIAEVRAKTSPFKEKVEKHIYSDLTGEMHR</sequence>
<dbReference type="AlphaFoldDB" id="A0AA38FX09"/>
<evidence type="ECO:0000256" key="1">
    <source>
        <dbReference type="ARBA" id="ARBA00022478"/>
    </source>
</evidence>
<keyword evidence="3" id="KW-0548">Nucleotidyltransferase</keyword>
<keyword evidence="4" id="KW-0804">Transcription</keyword>
<gene>
    <name evidence="5" type="ORF">KI387_026758</name>
</gene>
<evidence type="ECO:0000256" key="2">
    <source>
        <dbReference type="ARBA" id="ARBA00022679"/>
    </source>
</evidence>
<evidence type="ECO:0000313" key="5">
    <source>
        <dbReference type="EMBL" id="KAH9311723.1"/>
    </source>
</evidence>
<keyword evidence="6" id="KW-1185">Reference proteome</keyword>
<protein>
    <submittedName>
        <fullName evidence="5">Uncharacterized protein</fullName>
    </submittedName>
</protein>
<dbReference type="InterPro" id="IPR050254">
    <property type="entry name" value="RNA_pol_beta''_euk"/>
</dbReference>
<dbReference type="PANTHER" id="PTHR34995:SF1">
    <property type="entry name" value="DNA-DIRECTED RNA POLYMERASE SUBUNIT BETA"/>
    <property type="match status" value="1"/>
</dbReference>
<feature type="non-terminal residue" evidence="5">
    <location>
        <position position="1"/>
    </location>
</feature>
<evidence type="ECO:0000256" key="4">
    <source>
        <dbReference type="ARBA" id="ARBA00023163"/>
    </source>
</evidence>
<proteinExistence type="predicted"/>
<dbReference type="GO" id="GO:0016779">
    <property type="term" value="F:nucleotidyltransferase activity"/>
    <property type="evidence" value="ECO:0007669"/>
    <property type="project" value="UniProtKB-KW"/>
</dbReference>
<name>A0AA38FX09_TAXCH</name>
<dbReference type="EMBL" id="JAHRHJ020000006">
    <property type="protein sequence ID" value="KAH9311723.1"/>
    <property type="molecule type" value="Genomic_DNA"/>
</dbReference>
<keyword evidence="2" id="KW-0808">Transferase</keyword>
<organism evidence="5 6">
    <name type="scientific">Taxus chinensis</name>
    <name type="common">Chinese yew</name>
    <name type="synonym">Taxus wallichiana var. chinensis</name>
    <dbReference type="NCBI Taxonomy" id="29808"/>
    <lineage>
        <taxon>Eukaryota</taxon>
        <taxon>Viridiplantae</taxon>
        <taxon>Streptophyta</taxon>
        <taxon>Embryophyta</taxon>
        <taxon>Tracheophyta</taxon>
        <taxon>Spermatophyta</taxon>
        <taxon>Pinopsida</taxon>
        <taxon>Pinidae</taxon>
        <taxon>Conifers II</taxon>
        <taxon>Cupressales</taxon>
        <taxon>Taxaceae</taxon>
        <taxon>Taxus</taxon>
    </lineage>
</organism>
<reference evidence="5 6" key="1">
    <citation type="journal article" date="2021" name="Nat. Plants">
        <title>The Taxus genome provides insights into paclitaxel biosynthesis.</title>
        <authorList>
            <person name="Xiong X."/>
            <person name="Gou J."/>
            <person name="Liao Q."/>
            <person name="Li Y."/>
            <person name="Zhou Q."/>
            <person name="Bi G."/>
            <person name="Li C."/>
            <person name="Du R."/>
            <person name="Wang X."/>
            <person name="Sun T."/>
            <person name="Guo L."/>
            <person name="Liang H."/>
            <person name="Lu P."/>
            <person name="Wu Y."/>
            <person name="Zhang Z."/>
            <person name="Ro D.K."/>
            <person name="Shang Y."/>
            <person name="Huang S."/>
            <person name="Yan J."/>
        </authorList>
    </citation>
    <scope>NUCLEOTIDE SEQUENCE [LARGE SCALE GENOMIC DNA]</scope>
    <source>
        <strain evidence="5">Ta-2019</strain>
    </source>
</reference>
<dbReference type="Proteomes" id="UP000824469">
    <property type="component" value="Unassembled WGS sequence"/>
</dbReference>
<feature type="non-terminal residue" evidence="5">
    <location>
        <position position="102"/>
    </location>
</feature>
<keyword evidence="1" id="KW-0240">DNA-directed RNA polymerase</keyword>
<accession>A0AA38FX09</accession>
<dbReference type="OMA" id="HPAYICH"/>
<evidence type="ECO:0000256" key="3">
    <source>
        <dbReference type="ARBA" id="ARBA00022695"/>
    </source>
</evidence>